<keyword evidence="3" id="KW-1185">Reference proteome</keyword>
<evidence type="ECO:0000313" key="3">
    <source>
        <dbReference type="Proteomes" id="UP001221898"/>
    </source>
</evidence>
<gene>
    <name evidence="2" type="ORF">AAFF_G00381500</name>
</gene>
<dbReference type="Proteomes" id="UP001221898">
    <property type="component" value="Unassembled WGS sequence"/>
</dbReference>
<evidence type="ECO:0000256" key="1">
    <source>
        <dbReference type="SAM" id="MobiDB-lite"/>
    </source>
</evidence>
<sequence>PLPNSSFPLAPLARSLGTSRERPDCTDWRGLILVDVVTHRAGMSPPARGTARLEGERKQDTVEQKSSISPLQNTICICCCICMKSVEQQKRTQFG</sequence>
<dbReference type="AlphaFoldDB" id="A0AAD7X0W5"/>
<evidence type="ECO:0000313" key="2">
    <source>
        <dbReference type="EMBL" id="KAJ8416128.1"/>
    </source>
</evidence>
<proteinExistence type="predicted"/>
<dbReference type="EMBL" id="JAINUG010000007">
    <property type="protein sequence ID" value="KAJ8416128.1"/>
    <property type="molecule type" value="Genomic_DNA"/>
</dbReference>
<comment type="caution">
    <text evidence="2">The sequence shown here is derived from an EMBL/GenBank/DDBJ whole genome shotgun (WGS) entry which is preliminary data.</text>
</comment>
<reference evidence="2" key="1">
    <citation type="journal article" date="2023" name="Science">
        <title>Genome structures resolve the early diversification of teleost fishes.</title>
        <authorList>
            <person name="Parey E."/>
            <person name="Louis A."/>
            <person name="Montfort J."/>
            <person name="Bouchez O."/>
            <person name="Roques C."/>
            <person name="Iampietro C."/>
            <person name="Lluch J."/>
            <person name="Castinel A."/>
            <person name="Donnadieu C."/>
            <person name="Desvignes T."/>
            <person name="Floi Bucao C."/>
            <person name="Jouanno E."/>
            <person name="Wen M."/>
            <person name="Mejri S."/>
            <person name="Dirks R."/>
            <person name="Jansen H."/>
            <person name="Henkel C."/>
            <person name="Chen W.J."/>
            <person name="Zahm M."/>
            <person name="Cabau C."/>
            <person name="Klopp C."/>
            <person name="Thompson A.W."/>
            <person name="Robinson-Rechavi M."/>
            <person name="Braasch I."/>
            <person name="Lecointre G."/>
            <person name="Bobe J."/>
            <person name="Postlethwait J.H."/>
            <person name="Berthelot C."/>
            <person name="Roest Crollius H."/>
            <person name="Guiguen Y."/>
        </authorList>
    </citation>
    <scope>NUCLEOTIDE SEQUENCE</scope>
    <source>
        <strain evidence="2">NC1722</strain>
    </source>
</reference>
<feature type="compositionally biased region" description="Basic and acidic residues" evidence="1">
    <location>
        <begin position="51"/>
        <end position="63"/>
    </location>
</feature>
<feature type="region of interest" description="Disordered" evidence="1">
    <location>
        <begin position="43"/>
        <end position="65"/>
    </location>
</feature>
<accession>A0AAD7X0W5</accession>
<organism evidence="2 3">
    <name type="scientific">Aldrovandia affinis</name>
    <dbReference type="NCBI Taxonomy" id="143900"/>
    <lineage>
        <taxon>Eukaryota</taxon>
        <taxon>Metazoa</taxon>
        <taxon>Chordata</taxon>
        <taxon>Craniata</taxon>
        <taxon>Vertebrata</taxon>
        <taxon>Euteleostomi</taxon>
        <taxon>Actinopterygii</taxon>
        <taxon>Neopterygii</taxon>
        <taxon>Teleostei</taxon>
        <taxon>Notacanthiformes</taxon>
        <taxon>Halosauridae</taxon>
        <taxon>Aldrovandia</taxon>
    </lineage>
</organism>
<name>A0AAD7X0W5_9TELE</name>
<feature type="non-terminal residue" evidence="2">
    <location>
        <position position="1"/>
    </location>
</feature>
<protein>
    <submittedName>
        <fullName evidence="2">Uncharacterized protein</fullName>
    </submittedName>
</protein>